<feature type="region of interest" description="Disordered" evidence="1">
    <location>
        <begin position="1"/>
        <end position="21"/>
    </location>
</feature>
<reference evidence="2" key="2">
    <citation type="submission" date="2020-06" db="EMBL/GenBank/DDBJ databases">
        <title>Helianthus annuus Genome sequencing and assembly Release 2.</title>
        <authorList>
            <person name="Gouzy J."/>
            <person name="Langlade N."/>
            <person name="Munos S."/>
        </authorList>
    </citation>
    <scope>NUCLEOTIDE SEQUENCE</scope>
    <source>
        <tissue evidence="2">Leaves</tissue>
    </source>
</reference>
<proteinExistence type="predicted"/>
<organism evidence="2 3">
    <name type="scientific">Helianthus annuus</name>
    <name type="common">Common sunflower</name>
    <dbReference type="NCBI Taxonomy" id="4232"/>
    <lineage>
        <taxon>Eukaryota</taxon>
        <taxon>Viridiplantae</taxon>
        <taxon>Streptophyta</taxon>
        <taxon>Embryophyta</taxon>
        <taxon>Tracheophyta</taxon>
        <taxon>Spermatophyta</taxon>
        <taxon>Magnoliopsida</taxon>
        <taxon>eudicotyledons</taxon>
        <taxon>Gunneridae</taxon>
        <taxon>Pentapetalae</taxon>
        <taxon>asterids</taxon>
        <taxon>campanulids</taxon>
        <taxon>Asterales</taxon>
        <taxon>Asteraceae</taxon>
        <taxon>Asteroideae</taxon>
        <taxon>Heliantheae alliance</taxon>
        <taxon>Heliantheae</taxon>
        <taxon>Helianthus</taxon>
    </lineage>
</organism>
<sequence>MRVRGGSGGNNETVAAESRTQQRWRTALGGKVVRRCGRSNVGVWWLIEIGNYSDRAGGIERR</sequence>
<name>A0A9K3H486_HELAN</name>
<evidence type="ECO:0000313" key="2">
    <source>
        <dbReference type="EMBL" id="KAF5766705.1"/>
    </source>
</evidence>
<feature type="compositionally biased region" description="Polar residues" evidence="1">
    <location>
        <begin position="10"/>
        <end position="21"/>
    </location>
</feature>
<dbReference type="AlphaFoldDB" id="A0A9K3H486"/>
<protein>
    <submittedName>
        <fullName evidence="2">Uncharacterized protein</fullName>
    </submittedName>
</protein>
<dbReference type="Proteomes" id="UP000215914">
    <property type="component" value="Unassembled WGS sequence"/>
</dbReference>
<evidence type="ECO:0000256" key="1">
    <source>
        <dbReference type="SAM" id="MobiDB-lite"/>
    </source>
</evidence>
<gene>
    <name evidence="2" type="ORF">HanXRQr2_Chr15g0718601</name>
</gene>
<comment type="caution">
    <text evidence="2">The sequence shown here is derived from an EMBL/GenBank/DDBJ whole genome shotgun (WGS) entry which is preliminary data.</text>
</comment>
<reference evidence="2" key="1">
    <citation type="journal article" date="2017" name="Nature">
        <title>The sunflower genome provides insights into oil metabolism, flowering and Asterid evolution.</title>
        <authorList>
            <person name="Badouin H."/>
            <person name="Gouzy J."/>
            <person name="Grassa C.J."/>
            <person name="Murat F."/>
            <person name="Staton S.E."/>
            <person name="Cottret L."/>
            <person name="Lelandais-Briere C."/>
            <person name="Owens G.L."/>
            <person name="Carrere S."/>
            <person name="Mayjonade B."/>
            <person name="Legrand L."/>
            <person name="Gill N."/>
            <person name="Kane N.C."/>
            <person name="Bowers J.E."/>
            <person name="Hubner S."/>
            <person name="Bellec A."/>
            <person name="Berard A."/>
            <person name="Berges H."/>
            <person name="Blanchet N."/>
            <person name="Boniface M.C."/>
            <person name="Brunel D."/>
            <person name="Catrice O."/>
            <person name="Chaidir N."/>
            <person name="Claudel C."/>
            <person name="Donnadieu C."/>
            <person name="Faraut T."/>
            <person name="Fievet G."/>
            <person name="Helmstetter N."/>
            <person name="King M."/>
            <person name="Knapp S.J."/>
            <person name="Lai Z."/>
            <person name="Le Paslier M.C."/>
            <person name="Lippi Y."/>
            <person name="Lorenzon L."/>
            <person name="Mandel J.R."/>
            <person name="Marage G."/>
            <person name="Marchand G."/>
            <person name="Marquand E."/>
            <person name="Bret-Mestries E."/>
            <person name="Morien E."/>
            <person name="Nambeesan S."/>
            <person name="Nguyen T."/>
            <person name="Pegot-Espagnet P."/>
            <person name="Pouilly N."/>
            <person name="Raftis F."/>
            <person name="Sallet E."/>
            <person name="Schiex T."/>
            <person name="Thomas J."/>
            <person name="Vandecasteele C."/>
            <person name="Vares D."/>
            <person name="Vear F."/>
            <person name="Vautrin S."/>
            <person name="Crespi M."/>
            <person name="Mangin B."/>
            <person name="Burke J.M."/>
            <person name="Salse J."/>
            <person name="Munos S."/>
            <person name="Vincourt P."/>
            <person name="Rieseberg L.H."/>
            <person name="Langlade N.B."/>
        </authorList>
    </citation>
    <scope>NUCLEOTIDE SEQUENCE</scope>
    <source>
        <tissue evidence="2">Leaves</tissue>
    </source>
</reference>
<dbReference type="EMBL" id="MNCJ02000330">
    <property type="protein sequence ID" value="KAF5766705.1"/>
    <property type="molecule type" value="Genomic_DNA"/>
</dbReference>
<keyword evidence="3" id="KW-1185">Reference proteome</keyword>
<dbReference type="Gramene" id="mRNA:HanXRQr2_Chr15g0718601">
    <property type="protein sequence ID" value="CDS:HanXRQr2_Chr15g0718601.1"/>
    <property type="gene ID" value="HanXRQr2_Chr15g0718601"/>
</dbReference>
<evidence type="ECO:0000313" key="3">
    <source>
        <dbReference type="Proteomes" id="UP000215914"/>
    </source>
</evidence>
<accession>A0A9K3H486</accession>